<dbReference type="EMBL" id="CP029206">
    <property type="protein sequence ID" value="AWI51991.1"/>
    <property type="molecule type" value="Genomic_DNA"/>
</dbReference>
<evidence type="ECO:0000313" key="3">
    <source>
        <dbReference type="Proteomes" id="UP000244920"/>
    </source>
</evidence>
<keyword evidence="3" id="KW-1185">Reference proteome</keyword>
<dbReference type="Gene3D" id="1.10.260.40">
    <property type="entry name" value="lambda repressor-like DNA-binding domains"/>
    <property type="match status" value="1"/>
</dbReference>
<proteinExistence type="predicted"/>
<sequence>MCIIKRLNHLLEVSNMTIKAFSDQTEIPYRSVQSYLRAERELSIDAAIKIANTLGVSLNWLILGQGEMFINLAGESTINADESSLLEKYRATTQSGKRIIQSTCNVILEELQP</sequence>
<dbReference type="Proteomes" id="UP000244920">
    <property type="component" value="Chromosome"/>
</dbReference>
<protein>
    <submittedName>
        <fullName evidence="2">XRE family transcriptional regulator</fullName>
    </submittedName>
</protein>
<dbReference type="Pfam" id="PF01381">
    <property type="entry name" value="HTH_3"/>
    <property type="match status" value="1"/>
</dbReference>
<dbReference type="RefSeq" id="WP_108925289.1">
    <property type="nucleotide sequence ID" value="NZ_CP029206.1"/>
</dbReference>
<name>A0A2U8FLR5_9PAST</name>
<evidence type="ECO:0000313" key="2">
    <source>
        <dbReference type="EMBL" id="AWI51991.1"/>
    </source>
</evidence>
<dbReference type="GO" id="GO:0003677">
    <property type="term" value="F:DNA binding"/>
    <property type="evidence" value="ECO:0007669"/>
    <property type="project" value="InterPro"/>
</dbReference>
<dbReference type="KEGG" id="apor:DDU33_08065"/>
<reference evidence="3" key="1">
    <citation type="submission" date="2018-05" db="EMBL/GenBank/DDBJ databases">
        <title>Complete genome sequence of Actinobacillus porcitonsillarum reference strain 9953L55 (CCUG 46996).</title>
        <authorList>
            <person name="Dona V."/>
            <person name="Perreten V."/>
        </authorList>
    </citation>
    <scope>NUCLEOTIDE SEQUENCE [LARGE SCALE GENOMIC DNA]</scope>
    <source>
        <strain evidence="3">9953L55</strain>
    </source>
</reference>
<dbReference type="AlphaFoldDB" id="A0A2U8FLR5"/>
<dbReference type="SUPFAM" id="SSF47413">
    <property type="entry name" value="lambda repressor-like DNA-binding domains"/>
    <property type="match status" value="1"/>
</dbReference>
<dbReference type="InterPro" id="IPR001387">
    <property type="entry name" value="Cro/C1-type_HTH"/>
</dbReference>
<evidence type="ECO:0000259" key="1">
    <source>
        <dbReference type="PROSITE" id="PS50943"/>
    </source>
</evidence>
<dbReference type="CDD" id="cd00093">
    <property type="entry name" value="HTH_XRE"/>
    <property type="match status" value="1"/>
</dbReference>
<accession>A0A2U8FLR5</accession>
<dbReference type="SMART" id="SM00530">
    <property type="entry name" value="HTH_XRE"/>
    <property type="match status" value="1"/>
</dbReference>
<gene>
    <name evidence="2" type="ORF">DDU33_08065</name>
</gene>
<dbReference type="InterPro" id="IPR010982">
    <property type="entry name" value="Lambda_DNA-bd_dom_sf"/>
</dbReference>
<organism evidence="2 3">
    <name type="scientific">Actinobacillus porcitonsillarum</name>
    <dbReference type="NCBI Taxonomy" id="189834"/>
    <lineage>
        <taxon>Bacteria</taxon>
        <taxon>Pseudomonadati</taxon>
        <taxon>Pseudomonadota</taxon>
        <taxon>Gammaproteobacteria</taxon>
        <taxon>Pasteurellales</taxon>
        <taxon>Pasteurellaceae</taxon>
        <taxon>Actinobacillus</taxon>
    </lineage>
</organism>
<feature type="domain" description="HTH cro/C1-type" evidence="1">
    <location>
        <begin position="7"/>
        <end position="61"/>
    </location>
</feature>
<dbReference type="PROSITE" id="PS50943">
    <property type="entry name" value="HTH_CROC1"/>
    <property type="match status" value="1"/>
</dbReference>